<accession>D5MN89</accession>
<protein>
    <recommendedName>
        <fullName evidence="4">Zinc-finger domain-containing protein</fullName>
    </recommendedName>
</protein>
<dbReference type="Proteomes" id="UP000006898">
    <property type="component" value="Chromosome"/>
</dbReference>
<sequence>MTCRDVMQLLKREGREGAVFADDSALALHLKICRRCSEAMKVVRLSSALLQSVREEVRGPGPAFYPRLRARLADTEPGQPDINLLDALGLARRLIPALAMGVLLLAGVTLSISGSHSSLPVQVRSGTDVYAFSLEEVNLPGVVGEPSRDQMLAFVLTQSARPASDADPGCDARGATCKDGGSR</sequence>
<evidence type="ECO:0000313" key="3">
    <source>
        <dbReference type="Proteomes" id="UP000006898"/>
    </source>
</evidence>
<evidence type="ECO:0008006" key="4">
    <source>
        <dbReference type="Google" id="ProtNLM"/>
    </source>
</evidence>
<evidence type="ECO:0000256" key="1">
    <source>
        <dbReference type="SAM" id="MobiDB-lite"/>
    </source>
</evidence>
<evidence type="ECO:0000313" key="2">
    <source>
        <dbReference type="EMBL" id="CBE70231.1"/>
    </source>
</evidence>
<dbReference type="STRING" id="671143.DAMO_3158"/>
<dbReference type="AlphaFoldDB" id="D5MN89"/>
<dbReference type="PATRIC" id="fig|671143.5.peg.2782"/>
<name>D5MN89_METO1</name>
<dbReference type="EMBL" id="FP565575">
    <property type="protein sequence ID" value="CBE70231.1"/>
    <property type="molecule type" value="Genomic_DNA"/>
</dbReference>
<proteinExistence type="predicted"/>
<dbReference type="HOGENOM" id="CLU_1472646_0_0_0"/>
<reference evidence="2 3" key="1">
    <citation type="journal article" date="2010" name="Nature">
        <title>Nitrite-driven anaerobic methane oxidation by oxygenic bacteria.</title>
        <authorList>
            <person name="Ettwig K.F."/>
            <person name="Butler M.K."/>
            <person name="Le Paslier D."/>
            <person name="Pelletier E."/>
            <person name="Mangenot S."/>
            <person name="Kuypers M.M.M."/>
            <person name="Schreiber F."/>
            <person name="Dutilh B.E."/>
            <person name="Zedelius J."/>
            <person name="de Beer D."/>
            <person name="Gloerich J."/>
            <person name="Wessels H.J.C.T."/>
            <person name="van Allen T."/>
            <person name="Luesken F."/>
            <person name="Wu M."/>
            <person name="van de Pas-Schoonen K.T."/>
            <person name="Op den Camp H.J.M."/>
            <person name="Janssen-Megens E.M."/>
            <person name="Francoijs K-J."/>
            <person name="Stunnenberg H."/>
            <person name="Weissenbach J."/>
            <person name="Jetten M.S.M."/>
            <person name="Strous M."/>
        </authorList>
    </citation>
    <scope>NUCLEOTIDE SEQUENCE [LARGE SCALE GENOMIC DNA]</scope>
</reference>
<feature type="region of interest" description="Disordered" evidence="1">
    <location>
        <begin position="162"/>
        <end position="183"/>
    </location>
</feature>
<gene>
    <name evidence="2" type="ORF">DAMO_3158</name>
</gene>
<organism evidence="2 3">
    <name type="scientific">Methylomirabilis oxygeniifera</name>
    <dbReference type="NCBI Taxonomy" id="671143"/>
    <lineage>
        <taxon>Bacteria</taxon>
        <taxon>Candidatus Methylomirabilota</taxon>
        <taxon>Candidatus Methylomirabilia</taxon>
        <taxon>Candidatus Methylomirabilales</taxon>
        <taxon>Candidatus Methylomirabilaceae</taxon>
        <taxon>Candidatus Methylomirabilis</taxon>
    </lineage>
</organism>
<dbReference type="KEGG" id="mox:DAMO_3158"/>